<feature type="region of interest" description="Disordered" evidence="1">
    <location>
        <begin position="126"/>
        <end position="153"/>
    </location>
</feature>
<keyword evidence="2" id="KW-0472">Membrane</keyword>
<organism evidence="3">
    <name type="scientific">uncultured bacterium</name>
    <name type="common">gcode 4</name>
    <dbReference type="NCBI Taxonomy" id="1234023"/>
    <lineage>
        <taxon>Bacteria</taxon>
        <taxon>environmental samples</taxon>
    </lineage>
</organism>
<protein>
    <submittedName>
        <fullName evidence="3">Uncharacterized protein</fullName>
    </submittedName>
</protein>
<keyword evidence="2" id="KW-0812">Transmembrane</keyword>
<evidence type="ECO:0000256" key="1">
    <source>
        <dbReference type="SAM" id="MobiDB-lite"/>
    </source>
</evidence>
<reference evidence="3" key="1">
    <citation type="journal article" date="2012" name="Science">
        <title>Fermentation, hydrogen, and sulfur metabolism in multiple uncultivated bacterial phyla.</title>
        <authorList>
            <person name="Wrighton K.C."/>
            <person name="Thomas B.C."/>
            <person name="Sharon I."/>
            <person name="Miller C.S."/>
            <person name="Castelle C.J."/>
            <person name="VerBerkmoes N.C."/>
            <person name="Wilkins M.J."/>
            <person name="Hettich R.L."/>
            <person name="Lipton M.S."/>
            <person name="Williams K.H."/>
            <person name="Long P.E."/>
            <person name="Banfield J.F."/>
        </authorList>
    </citation>
    <scope>NUCLEOTIDE SEQUENCE [LARGE SCALE GENOMIC DNA]</scope>
</reference>
<accession>K1YYF0</accession>
<keyword evidence="2" id="KW-1133">Transmembrane helix</keyword>
<evidence type="ECO:0000256" key="2">
    <source>
        <dbReference type="SAM" id="Phobius"/>
    </source>
</evidence>
<name>K1YYF0_9BACT</name>
<feature type="transmembrane region" description="Helical" evidence="2">
    <location>
        <begin position="77"/>
        <end position="99"/>
    </location>
</feature>
<comment type="caution">
    <text evidence="3">The sequence shown here is derived from an EMBL/GenBank/DDBJ whole genome shotgun (WGS) entry which is preliminary data.</text>
</comment>
<proteinExistence type="predicted"/>
<gene>
    <name evidence="3" type="ORF">ACD_78C00050G0005</name>
</gene>
<dbReference type="EMBL" id="AMFJ01034050">
    <property type="protein sequence ID" value="EKD30464.1"/>
    <property type="molecule type" value="Genomic_DNA"/>
</dbReference>
<evidence type="ECO:0000313" key="3">
    <source>
        <dbReference type="EMBL" id="EKD30464.1"/>
    </source>
</evidence>
<sequence>MSKNIQDKKTMEKNIVKEVSFVEKELLLNSLTQQELLKTTKDLNKTIKELTKTLKILEGHEYLTIHKSKWKIIGYNISLGMLFAIGTVLWFLLLSWFTFNFFKDSAILNQFIQNQLKSRQFNIGEKVQSSPTKPVQKTELPQSLSGTKTGSGK</sequence>
<dbReference type="AlphaFoldDB" id="K1YYF0"/>